<sequence>MYKKNISLMMIVALLPVLNGCHDESDQTAAQQPEPVNIRFEELRPQPVTITRSLPGRVLSVENAEIRPQVGGIIKKMYFTQGSEVLPGQALFQIDSQPFEADVKSALADLERARASERALRNKSERMRKLIQTGAVSMQDYDDSRSAADEAKAQISVAEAALERKKLDLGYATVRSPIKGRIDENRVTVGALVNTGDTSPMATVQQIDKVYVDIRLPHADKAESGDTMTRGAEIDIDSDESGKNLIKGKVLFSGITVDKATGDTIIRAEADNKNKVLLPGSFVEALIPVFTRQDAILVSGQAVTITGQGAEVWIVDRDNTASRKKISVRPAADGNFVALTGLNAGDKLIIQGQDKLSDGATVHLLPQ</sequence>
<dbReference type="EMBL" id="CP032704">
    <property type="protein sequence ID" value="QDY44386.1"/>
    <property type="molecule type" value="Genomic_DNA"/>
</dbReference>
<evidence type="ECO:0000313" key="8">
    <source>
        <dbReference type="Proteomes" id="UP000319411"/>
    </source>
</evidence>
<evidence type="ECO:0000256" key="2">
    <source>
        <dbReference type="ARBA" id="ARBA00009477"/>
    </source>
</evidence>
<dbReference type="Gene3D" id="2.40.50.100">
    <property type="match status" value="1"/>
</dbReference>
<dbReference type="OrthoDB" id="9800613at2"/>
<dbReference type="Gene3D" id="1.10.287.470">
    <property type="entry name" value="Helix hairpin bin"/>
    <property type="match status" value="1"/>
</dbReference>
<dbReference type="InterPro" id="IPR058626">
    <property type="entry name" value="MdtA-like_b-barrel"/>
</dbReference>
<keyword evidence="7" id="KW-0614">Plasmid</keyword>
<gene>
    <name evidence="7" type="ORF">D8B20_20935</name>
</gene>
<dbReference type="Gene3D" id="2.40.30.170">
    <property type="match status" value="1"/>
</dbReference>
<comment type="subcellular location">
    <subcellularLocation>
        <location evidence="1">Cell inner membrane</location>
        <topology evidence="1">Lipid-anchor</topology>
    </subcellularLocation>
</comment>
<keyword evidence="8" id="KW-1185">Reference proteome</keyword>
<dbReference type="Gene3D" id="2.40.420.20">
    <property type="match status" value="1"/>
</dbReference>
<dbReference type="InterPro" id="IPR058624">
    <property type="entry name" value="MdtA-like_HH"/>
</dbReference>
<dbReference type="Pfam" id="PF25944">
    <property type="entry name" value="Beta-barrel_RND"/>
    <property type="match status" value="1"/>
</dbReference>
<dbReference type="Pfam" id="PF25917">
    <property type="entry name" value="BSH_RND"/>
    <property type="match status" value="1"/>
</dbReference>
<dbReference type="GO" id="GO:0030313">
    <property type="term" value="C:cell envelope"/>
    <property type="evidence" value="ECO:0007669"/>
    <property type="project" value="UniProtKB-SubCell"/>
</dbReference>
<evidence type="ECO:0000259" key="4">
    <source>
        <dbReference type="Pfam" id="PF25917"/>
    </source>
</evidence>
<dbReference type="Proteomes" id="UP000319411">
    <property type="component" value="Plasmid unnamed2"/>
</dbReference>
<dbReference type="PANTHER" id="PTHR30158">
    <property type="entry name" value="ACRA/E-RELATED COMPONENT OF DRUG EFFLUX TRANSPORTER"/>
    <property type="match status" value="1"/>
</dbReference>
<comment type="similarity">
    <text evidence="2">Belongs to the membrane fusion protein (MFP) (TC 8.A.1) family.</text>
</comment>
<reference evidence="7 8" key="1">
    <citation type="submission" date="2018-10" db="EMBL/GenBank/DDBJ databases">
        <title>Genome Sequencing of Pantoea dispersa DSM 32899.</title>
        <authorList>
            <person name="Nawrath M."/>
            <person name="Ottenheim C."/>
            <person name="Wilm A."/>
            <person name="Zimmermann W."/>
            <person name="Wu J.C."/>
        </authorList>
    </citation>
    <scope>NUCLEOTIDE SEQUENCE [LARGE SCALE GENOMIC DNA]</scope>
    <source>
        <strain evidence="7 8">DSM 32899</strain>
        <plasmid evidence="7 8">unnamed2</plasmid>
    </source>
</reference>
<dbReference type="InterPro" id="IPR006143">
    <property type="entry name" value="RND_pump_MFP"/>
</dbReference>
<geneLocation type="plasmid" evidence="7 8">
    <name>unnamed2</name>
</geneLocation>
<feature type="domain" description="Multidrug resistance protein MdtA-like alpha-helical hairpin" evidence="3">
    <location>
        <begin position="104"/>
        <end position="172"/>
    </location>
</feature>
<dbReference type="Pfam" id="PF25967">
    <property type="entry name" value="RND-MFP_C"/>
    <property type="match status" value="1"/>
</dbReference>
<dbReference type="SUPFAM" id="SSF111369">
    <property type="entry name" value="HlyD-like secretion proteins"/>
    <property type="match status" value="1"/>
</dbReference>
<dbReference type="GO" id="GO:0046677">
    <property type="term" value="P:response to antibiotic"/>
    <property type="evidence" value="ECO:0007669"/>
    <property type="project" value="TreeGrafter"/>
</dbReference>
<accession>A0A518XJU0</accession>
<evidence type="ECO:0000259" key="6">
    <source>
        <dbReference type="Pfam" id="PF25967"/>
    </source>
</evidence>
<evidence type="ECO:0000256" key="1">
    <source>
        <dbReference type="ARBA" id="ARBA00004519"/>
    </source>
</evidence>
<proteinExistence type="inferred from homology"/>
<dbReference type="GO" id="GO:0005886">
    <property type="term" value="C:plasma membrane"/>
    <property type="evidence" value="ECO:0007669"/>
    <property type="project" value="TreeGrafter"/>
</dbReference>
<evidence type="ECO:0000313" key="7">
    <source>
        <dbReference type="EMBL" id="QDY44386.1"/>
    </source>
</evidence>
<feature type="domain" description="Multidrug resistance protein MdtA-like beta-barrel" evidence="5">
    <location>
        <begin position="210"/>
        <end position="288"/>
    </location>
</feature>
<dbReference type="AlphaFoldDB" id="A0A518XJU0"/>
<dbReference type="NCBIfam" id="TIGR01730">
    <property type="entry name" value="RND_mfp"/>
    <property type="match status" value="1"/>
</dbReference>
<feature type="domain" description="Multidrug resistance protein MdtA-like barrel-sandwich hybrid" evidence="4">
    <location>
        <begin position="63"/>
        <end position="205"/>
    </location>
</feature>
<protein>
    <submittedName>
        <fullName evidence="7">Efflux RND transporter periplasmic adaptor subunit</fullName>
    </submittedName>
</protein>
<evidence type="ECO:0000259" key="3">
    <source>
        <dbReference type="Pfam" id="PF25876"/>
    </source>
</evidence>
<dbReference type="RefSeq" id="WP_145891928.1">
    <property type="nucleotide sequence ID" value="NZ_CP032704.1"/>
</dbReference>
<dbReference type="Pfam" id="PF25876">
    <property type="entry name" value="HH_MFP_RND"/>
    <property type="match status" value="1"/>
</dbReference>
<dbReference type="KEGG" id="pdis:D8B20_20935"/>
<dbReference type="GO" id="GO:0022857">
    <property type="term" value="F:transmembrane transporter activity"/>
    <property type="evidence" value="ECO:0007669"/>
    <property type="project" value="InterPro"/>
</dbReference>
<evidence type="ECO:0000259" key="5">
    <source>
        <dbReference type="Pfam" id="PF25944"/>
    </source>
</evidence>
<dbReference type="InterPro" id="IPR058625">
    <property type="entry name" value="MdtA-like_BSH"/>
</dbReference>
<dbReference type="InterPro" id="IPR058627">
    <property type="entry name" value="MdtA-like_C"/>
</dbReference>
<name>A0A518XJU0_9GAMM</name>
<organism evidence="7 8">
    <name type="scientific">Candidatus Pantoea soli</name>
    <dbReference type="NCBI Taxonomy" id="3098669"/>
    <lineage>
        <taxon>Bacteria</taxon>
        <taxon>Pseudomonadati</taxon>
        <taxon>Pseudomonadota</taxon>
        <taxon>Gammaproteobacteria</taxon>
        <taxon>Enterobacterales</taxon>
        <taxon>Erwiniaceae</taxon>
        <taxon>Pantoea</taxon>
    </lineage>
</organism>
<feature type="domain" description="Multidrug resistance protein MdtA-like C-terminal permuted SH3" evidence="6">
    <location>
        <begin position="294"/>
        <end position="355"/>
    </location>
</feature>